<reference evidence="2" key="1">
    <citation type="submission" date="2022-11" db="UniProtKB">
        <authorList>
            <consortium name="WormBaseParasite"/>
        </authorList>
    </citation>
    <scope>IDENTIFICATION</scope>
</reference>
<organism evidence="1 2">
    <name type="scientific">Panagrolaimus sp. ES5</name>
    <dbReference type="NCBI Taxonomy" id="591445"/>
    <lineage>
        <taxon>Eukaryota</taxon>
        <taxon>Metazoa</taxon>
        <taxon>Ecdysozoa</taxon>
        <taxon>Nematoda</taxon>
        <taxon>Chromadorea</taxon>
        <taxon>Rhabditida</taxon>
        <taxon>Tylenchina</taxon>
        <taxon>Panagrolaimomorpha</taxon>
        <taxon>Panagrolaimoidea</taxon>
        <taxon>Panagrolaimidae</taxon>
        <taxon>Panagrolaimus</taxon>
    </lineage>
</organism>
<dbReference type="Proteomes" id="UP000887579">
    <property type="component" value="Unplaced"/>
</dbReference>
<sequence length="364" mass="41523">MATKDLCLALKDKQNIFTTVSDRQYSNLNLNQNNFCVFDETSSLKRSTSDNSKNVQDYAKQDSWNNKSNKHLSPNFLNVNNDFEKQDEFKQSKSFNFNNSTLSLHIEAYENLLEADSDSDSGEEEETSKMKGEKLETAKHFVSDSSSKIENQFEFPRQQKDGLYEPQMMQFKATQKLLNPNQLVGVAAQQPHMENAQKPLAGFIQKPPPVGFNQQPSIGFKGSMILPRLKPSTALPFVRSLTTSNYRCASQGKTTQLFKDINRLAREGKWDAINNAPKAFMFGHAREEANAVYAKVIQPEDSFAKYGGQPYGPWIFLATRVAGYFAGLFIICKAYELVVPEQYRLHYKYRPKKHDHHHEDAGHH</sequence>
<dbReference type="WBParaSite" id="ES5_v2.g16762.t1">
    <property type="protein sequence ID" value="ES5_v2.g16762.t1"/>
    <property type="gene ID" value="ES5_v2.g16762"/>
</dbReference>
<protein>
    <submittedName>
        <fullName evidence="2">Uncharacterized protein</fullName>
    </submittedName>
</protein>
<evidence type="ECO:0000313" key="2">
    <source>
        <dbReference type="WBParaSite" id="ES5_v2.g16762.t1"/>
    </source>
</evidence>
<name>A0AC34FIK9_9BILA</name>
<proteinExistence type="predicted"/>
<accession>A0AC34FIK9</accession>
<evidence type="ECO:0000313" key="1">
    <source>
        <dbReference type="Proteomes" id="UP000887579"/>
    </source>
</evidence>